<reference evidence="2 3" key="1">
    <citation type="journal article" date="2010" name="Nature">
        <title>Genome sequencing and analysis of the model grass Brachypodium distachyon.</title>
        <authorList>
            <consortium name="International Brachypodium Initiative"/>
        </authorList>
    </citation>
    <scope>NUCLEOTIDE SEQUENCE [LARGE SCALE GENOMIC DNA]</scope>
    <source>
        <strain evidence="2 3">Bd21</strain>
    </source>
</reference>
<reference evidence="2" key="2">
    <citation type="submission" date="2017-06" db="EMBL/GenBank/DDBJ databases">
        <title>WGS assembly of Brachypodium distachyon.</title>
        <authorList>
            <consortium name="The International Brachypodium Initiative"/>
            <person name="Lucas S."/>
            <person name="Harmon-Smith M."/>
            <person name="Lail K."/>
            <person name="Tice H."/>
            <person name="Grimwood J."/>
            <person name="Bruce D."/>
            <person name="Barry K."/>
            <person name="Shu S."/>
            <person name="Lindquist E."/>
            <person name="Wang M."/>
            <person name="Pitluck S."/>
            <person name="Vogel J.P."/>
            <person name="Garvin D.F."/>
            <person name="Mockler T.C."/>
            <person name="Schmutz J."/>
            <person name="Rokhsar D."/>
            <person name="Bevan M.W."/>
        </authorList>
    </citation>
    <scope>NUCLEOTIDE SEQUENCE</scope>
    <source>
        <strain evidence="2">Bd21</strain>
    </source>
</reference>
<keyword evidence="1" id="KW-0812">Transmembrane</keyword>
<feature type="non-terminal residue" evidence="2">
    <location>
        <position position="1"/>
    </location>
</feature>
<sequence length="90" mass="10150">PACFSQYFWWIAQQFPISRNLQIVGIAAICWALWKIQNRACFEQKLIRSPAEIICYACAFLRYWAGLQSGVDKTNLLAGVAALQAEAQVP</sequence>
<dbReference type="EMBL" id="CM000883">
    <property type="protein sequence ID" value="PNT63107.1"/>
    <property type="molecule type" value="Genomic_DNA"/>
</dbReference>
<name>A0A2K2CM49_BRADI</name>
<evidence type="ECO:0000313" key="3">
    <source>
        <dbReference type="EnsemblPlants" id="PNT63107"/>
    </source>
</evidence>
<organism evidence="2">
    <name type="scientific">Brachypodium distachyon</name>
    <name type="common">Purple false brome</name>
    <name type="synonym">Trachynia distachya</name>
    <dbReference type="NCBI Taxonomy" id="15368"/>
    <lineage>
        <taxon>Eukaryota</taxon>
        <taxon>Viridiplantae</taxon>
        <taxon>Streptophyta</taxon>
        <taxon>Embryophyta</taxon>
        <taxon>Tracheophyta</taxon>
        <taxon>Spermatophyta</taxon>
        <taxon>Magnoliopsida</taxon>
        <taxon>Liliopsida</taxon>
        <taxon>Poales</taxon>
        <taxon>Poaceae</taxon>
        <taxon>BOP clade</taxon>
        <taxon>Pooideae</taxon>
        <taxon>Stipodae</taxon>
        <taxon>Brachypodieae</taxon>
        <taxon>Brachypodium</taxon>
    </lineage>
</organism>
<dbReference type="Gramene" id="PNT63107">
    <property type="protein sequence ID" value="PNT63107"/>
    <property type="gene ID" value="BRADI_4g11520v3"/>
</dbReference>
<dbReference type="InParanoid" id="A0A2K2CM49"/>
<dbReference type="OrthoDB" id="676037at2759"/>
<protein>
    <submittedName>
        <fullName evidence="2 3">Uncharacterized protein</fullName>
    </submittedName>
</protein>
<evidence type="ECO:0000313" key="4">
    <source>
        <dbReference type="Proteomes" id="UP000008810"/>
    </source>
</evidence>
<keyword evidence="1" id="KW-0472">Membrane</keyword>
<dbReference type="Proteomes" id="UP000008810">
    <property type="component" value="Chromosome 4"/>
</dbReference>
<evidence type="ECO:0000256" key="1">
    <source>
        <dbReference type="SAM" id="Phobius"/>
    </source>
</evidence>
<proteinExistence type="predicted"/>
<accession>A0A2K2CM49</accession>
<gene>
    <name evidence="2" type="ORF">BRADI_4g11520v3</name>
</gene>
<dbReference type="EnsemblPlants" id="PNT63107">
    <property type="protein sequence ID" value="PNT63107"/>
    <property type="gene ID" value="BRADI_4g11520v3"/>
</dbReference>
<keyword evidence="4" id="KW-1185">Reference proteome</keyword>
<keyword evidence="1" id="KW-1133">Transmembrane helix</keyword>
<feature type="transmembrane region" description="Helical" evidence="1">
    <location>
        <begin position="17"/>
        <end position="34"/>
    </location>
</feature>
<dbReference type="AlphaFoldDB" id="A0A2K2CM49"/>
<reference evidence="3" key="3">
    <citation type="submission" date="2018-08" db="UniProtKB">
        <authorList>
            <consortium name="EnsemblPlants"/>
        </authorList>
    </citation>
    <scope>IDENTIFICATION</scope>
    <source>
        <strain evidence="3">cv. Bd21</strain>
    </source>
</reference>
<evidence type="ECO:0000313" key="2">
    <source>
        <dbReference type="EMBL" id="PNT63107.1"/>
    </source>
</evidence>